<dbReference type="GO" id="GO:0005643">
    <property type="term" value="C:nuclear pore"/>
    <property type="evidence" value="ECO:0007669"/>
    <property type="project" value="UniProtKB-SubCell"/>
</dbReference>
<dbReference type="FunFam" id="3.30.499.10:FF:000004">
    <property type="entry name" value="Aconitate hydratase, mitochondrial"/>
    <property type="match status" value="1"/>
</dbReference>
<feature type="region of interest" description="Disordered" evidence="10">
    <location>
        <begin position="1"/>
        <end position="140"/>
    </location>
</feature>
<dbReference type="InterPro" id="IPR036008">
    <property type="entry name" value="Aconitase_4Fe-4S_dom"/>
</dbReference>
<dbReference type="PANTHER" id="PTHR43160">
    <property type="entry name" value="ACONITATE HYDRATASE B"/>
    <property type="match status" value="1"/>
</dbReference>
<dbReference type="GO" id="GO:0005739">
    <property type="term" value="C:mitochondrion"/>
    <property type="evidence" value="ECO:0007669"/>
    <property type="project" value="UniProtKB-SubCell"/>
</dbReference>
<feature type="compositionally biased region" description="Low complexity" evidence="10">
    <location>
        <begin position="47"/>
        <end position="60"/>
    </location>
</feature>
<dbReference type="PRINTS" id="PR00415">
    <property type="entry name" value="ACONITASE"/>
</dbReference>
<keyword evidence="9" id="KW-0653">Protein transport</keyword>
<dbReference type="GO" id="GO:0051028">
    <property type="term" value="P:mRNA transport"/>
    <property type="evidence" value="ECO:0007669"/>
    <property type="project" value="UniProtKB-KW"/>
</dbReference>
<gene>
    <name evidence="13" type="ORF">B0J13DRAFT_584030</name>
</gene>
<dbReference type="FunFam" id="3.20.19.10:FF:000002">
    <property type="entry name" value="Aconitate hydratase, mitochondrial"/>
    <property type="match status" value="1"/>
</dbReference>
<dbReference type="FunFam" id="3.30.499.10:FF:000003">
    <property type="entry name" value="Aconitate hydratase, mitochondrial"/>
    <property type="match status" value="1"/>
</dbReference>
<dbReference type="Gene3D" id="3.40.1060.10">
    <property type="entry name" value="Aconitase, Domain 2"/>
    <property type="match status" value="1"/>
</dbReference>
<dbReference type="Gene3D" id="3.30.499.10">
    <property type="entry name" value="Aconitase, domain 3"/>
    <property type="match status" value="2"/>
</dbReference>
<keyword evidence="9" id="KW-0472">Membrane</keyword>
<dbReference type="OrthoDB" id="2224430at2759"/>
<comment type="similarity">
    <text evidence="9">Belongs to the nucleoporin Nup85 family.</text>
</comment>
<keyword evidence="3" id="KW-0479">Metal-binding</keyword>
<comment type="similarity">
    <text evidence="2">Belongs to the aconitase/IPM isomerase family.</text>
</comment>
<protein>
    <recommendedName>
        <fullName evidence="9">Nuclear pore complex protein Nup85</fullName>
    </recommendedName>
</protein>
<dbReference type="GO" id="GO:0005829">
    <property type="term" value="C:cytosol"/>
    <property type="evidence" value="ECO:0007669"/>
    <property type="project" value="TreeGrafter"/>
</dbReference>
<dbReference type="InterPro" id="IPR011502">
    <property type="entry name" value="Nucleoporin_Nup85"/>
</dbReference>
<dbReference type="EMBL" id="JAGMUU010000007">
    <property type="protein sequence ID" value="KAH7149451.1"/>
    <property type="molecule type" value="Genomic_DNA"/>
</dbReference>
<dbReference type="Gene3D" id="3.20.19.10">
    <property type="entry name" value="Aconitase, domain 4"/>
    <property type="match status" value="1"/>
</dbReference>
<dbReference type="PANTHER" id="PTHR43160:SF2">
    <property type="entry name" value="HOMOCITRATE DEHYDRATASE, MITOCHONDRIAL"/>
    <property type="match status" value="1"/>
</dbReference>
<dbReference type="SUPFAM" id="SSF53732">
    <property type="entry name" value="Aconitase iron-sulfur domain"/>
    <property type="match status" value="1"/>
</dbReference>
<keyword evidence="14" id="KW-1185">Reference proteome</keyword>
<dbReference type="Pfam" id="PF07575">
    <property type="entry name" value="Nucleopor_Nup85"/>
    <property type="match status" value="1"/>
</dbReference>
<keyword evidence="4" id="KW-0809">Transit peptide</keyword>
<feature type="domain" description="Aconitase A/isopropylmalate dehydratase small subunit swivel" evidence="12">
    <location>
        <begin position="1663"/>
        <end position="1790"/>
    </location>
</feature>
<keyword evidence="9" id="KW-0509">mRNA transport</keyword>
<dbReference type="GO" id="GO:0051539">
    <property type="term" value="F:4 iron, 4 sulfur cluster binding"/>
    <property type="evidence" value="ECO:0007669"/>
    <property type="project" value="InterPro"/>
</dbReference>
<comment type="subunit">
    <text evidence="9">Component of the nuclear pore complex (NPC).</text>
</comment>
<dbReference type="Pfam" id="PF00694">
    <property type="entry name" value="Aconitase_C"/>
    <property type="match status" value="1"/>
</dbReference>
<dbReference type="NCBIfam" id="TIGR01340">
    <property type="entry name" value="aconitase_mito"/>
    <property type="match status" value="1"/>
</dbReference>
<reference evidence="13" key="1">
    <citation type="journal article" date="2021" name="Nat. Commun.">
        <title>Genetic determinants of endophytism in the Arabidopsis root mycobiome.</title>
        <authorList>
            <person name="Mesny F."/>
            <person name="Miyauchi S."/>
            <person name="Thiergart T."/>
            <person name="Pickel B."/>
            <person name="Atanasova L."/>
            <person name="Karlsson M."/>
            <person name="Huettel B."/>
            <person name="Barry K.W."/>
            <person name="Haridas S."/>
            <person name="Chen C."/>
            <person name="Bauer D."/>
            <person name="Andreopoulos W."/>
            <person name="Pangilinan J."/>
            <person name="LaButti K."/>
            <person name="Riley R."/>
            <person name="Lipzen A."/>
            <person name="Clum A."/>
            <person name="Drula E."/>
            <person name="Henrissat B."/>
            <person name="Kohler A."/>
            <person name="Grigoriev I.V."/>
            <person name="Martin F.M."/>
            <person name="Hacquard S."/>
        </authorList>
    </citation>
    <scope>NUCLEOTIDE SEQUENCE</scope>
    <source>
        <strain evidence="13">MPI-CAGE-AT-0021</strain>
    </source>
</reference>
<dbReference type="InterPro" id="IPR000573">
    <property type="entry name" value="AconitaseA/IPMdHydase_ssu_swvl"/>
</dbReference>
<dbReference type="InterPro" id="IPR001030">
    <property type="entry name" value="Acoase/IPM_deHydtase_lsu_aba"/>
</dbReference>
<evidence type="ECO:0000256" key="9">
    <source>
        <dbReference type="RuleBase" id="RU365073"/>
    </source>
</evidence>
<keyword evidence="9" id="KW-0813">Transport</keyword>
<dbReference type="GO" id="GO:0046872">
    <property type="term" value="F:metal ion binding"/>
    <property type="evidence" value="ECO:0007669"/>
    <property type="project" value="UniProtKB-KW"/>
</dbReference>
<dbReference type="NCBIfam" id="NF005558">
    <property type="entry name" value="PRK07229.1"/>
    <property type="match status" value="1"/>
</dbReference>
<dbReference type="FunFam" id="3.40.1060.10:FF:000001">
    <property type="entry name" value="Aconitate hydratase, mitochondrial"/>
    <property type="match status" value="1"/>
</dbReference>
<evidence type="ECO:0000313" key="13">
    <source>
        <dbReference type="EMBL" id="KAH7149451.1"/>
    </source>
</evidence>
<evidence type="ECO:0000256" key="4">
    <source>
        <dbReference type="ARBA" id="ARBA00022946"/>
    </source>
</evidence>
<keyword evidence="9" id="KW-0906">Nuclear pore complex</keyword>
<keyword evidence="7" id="KW-0496">Mitochondrion</keyword>
<keyword evidence="8" id="KW-0456">Lyase</keyword>
<feature type="compositionally biased region" description="Polar residues" evidence="10">
    <location>
        <begin position="92"/>
        <end position="101"/>
    </location>
</feature>
<feature type="domain" description="Aconitase/3-isopropylmalate dehydratase large subunit alpha/beta/alpha" evidence="11">
    <location>
        <begin position="1148"/>
        <end position="1581"/>
    </location>
</feature>
<dbReference type="InterPro" id="IPR018136">
    <property type="entry name" value="Aconitase_4Fe-4S_BS"/>
</dbReference>
<accession>A0A9P9J9P2</accession>
<dbReference type="Proteomes" id="UP000717696">
    <property type="component" value="Unassembled WGS sequence"/>
</dbReference>
<evidence type="ECO:0000256" key="5">
    <source>
        <dbReference type="ARBA" id="ARBA00023004"/>
    </source>
</evidence>
<dbReference type="InterPro" id="IPR050926">
    <property type="entry name" value="Aconitase/IPM_isomerase"/>
</dbReference>
<evidence type="ECO:0000256" key="10">
    <source>
        <dbReference type="SAM" id="MobiDB-lite"/>
    </source>
</evidence>
<dbReference type="GO" id="GO:0015031">
    <property type="term" value="P:protein transport"/>
    <property type="evidence" value="ECO:0007669"/>
    <property type="project" value="UniProtKB-KW"/>
</dbReference>
<keyword evidence="9" id="KW-0811">Translocation</keyword>
<dbReference type="Pfam" id="PF00330">
    <property type="entry name" value="Aconitase"/>
    <property type="match status" value="1"/>
</dbReference>
<evidence type="ECO:0000259" key="11">
    <source>
        <dbReference type="Pfam" id="PF00330"/>
    </source>
</evidence>
<dbReference type="PROSITE" id="PS00450">
    <property type="entry name" value="ACONITASE_1"/>
    <property type="match status" value="1"/>
</dbReference>
<dbReference type="PROSITE" id="PS01244">
    <property type="entry name" value="ACONITASE_2"/>
    <property type="match status" value="1"/>
</dbReference>
<keyword evidence="9" id="KW-0539">Nucleus</keyword>
<evidence type="ECO:0000256" key="2">
    <source>
        <dbReference type="ARBA" id="ARBA00007185"/>
    </source>
</evidence>
<dbReference type="InterPro" id="IPR015931">
    <property type="entry name" value="Acnase/IPM_dHydase_lsu_aba_1/3"/>
</dbReference>
<feature type="region of interest" description="Disordered" evidence="10">
    <location>
        <begin position="174"/>
        <end position="196"/>
    </location>
</feature>
<evidence type="ECO:0000256" key="6">
    <source>
        <dbReference type="ARBA" id="ARBA00023014"/>
    </source>
</evidence>
<organism evidence="13 14">
    <name type="scientific">Dactylonectria estremocensis</name>
    <dbReference type="NCBI Taxonomy" id="1079267"/>
    <lineage>
        <taxon>Eukaryota</taxon>
        <taxon>Fungi</taxon>
        <taxon>Dikarya</taxon>
        <taxon>Ascomycota</taxon>
        <taxon>Pezizomycotina</taxon>
        <taxon>Sordariomycetes</taxon>
        <taxon>Hypocreomycetidae</taxon>
        <taxon>Hypocreales</taxon>
        <taxon>Nectriaceae</taxon>
        <taxon>Dactylonectria</taxon>
    </lineage>
</organism>
<proteinExistence type="inferred from homology"/>
<feature type="compositionally biased region" description="Acidic residues" evidence="10">
    <location>
        <begin position="123"/>
        <end position="138"/>
    </location>
</feature>
<keyword evidence="5" id="KW-0408">Iron</keyword>
<sequence length="1860" mass="203797">MAHRFVVPDSSPPSSPAPSTPDRNQRTGFSFLGDNPSTTPAGPPPSSAASFTPAGAPTASFFGSSMLHGMSESKPLNFGSQPGGGTGKNLFAQKSTSNNPLGRSIRGRDRQPSGLSRQFSAADEVEEEDEEEDAEGEMELPPHRHSLFRMSAAHGGHADDEVDAQMDRYIDEDMEEDEDAEGEEYDQDYERENSEEPDMFLNMRHDDRPYGQPMIGDESDLMMLNTPAATDRVRREAEGIFKRSSIHFGMTSRKQGYQFAAFAKDLYSHQDPARIAEPANLILKTEELVCRLYEEGVGTEEDADKLDNSLANITYRIVRLWNDYVEELPQPEGEDFATIGPGPEAEPIEKAAYVAHLILRMHHTRFASNTDEEKTPPLPEILFDWMQSSHNLYPDQVREISQYKPSPASHSVYWQTVRCALLRGDVDGASQLLRNAGWENIRRGPHGDFAYTGKALENVRRCTATVCDVLDQCPGTRSEWDIRNSNWTLFRVQARGALDRLTLFAEGNDQGLRDSADEEYSPQPQSMSTMARKASSQIPWDIYENLQTIYGIILGSHEAIMDVAQDWCEATVGLFGWWDDGNQRHKALKMSHSQSFRASASRMASADDYFERLTTAFHHVIDSDMRPNIMNPVEVAIASAFEGNINAVLGFLRIWSLPVACTVAEIASLGEWLPATKATNPLPIDTLDMDDLALLGVSQPGPDEVEGIKDTTLVLYARELAGIEQLSAELDGWEMAIQVLGRMDSPEKSEEIVGELLRDLLATLDEHSSRVVDKIWRILNDLGMINYAEETADAFAEILSKESHRYGEALWYYALSHRPDSVRAVLNLLMSYSLVQSTAYPAEKDLDEDLKDLLRKRTETLEKRAKQDLEAAQLLGRMLSGYATLRKFYEIRDSEQLENVSSTKALKLKKQAASALVAVISSSDDNIRGGLYDDTRDAVVSEDFLLALLGEATVFINQSPAVITLEQIDVLLKAIEDIETVGERVYSACTDFFEVVLGSAQALKGSSPWDLMQQSTSSLSGSSYVMSGSSVLVNHMHKMASGHNVQRGWDWRKRWLATTKGGDVLRKLRLGLNKDLATLWLEDADGVAMDFSTVKSLPPTYEKLYTKYTEVRRVLGKQRLTLAEKILYSHLDDVEESLLTNTANGRDIRGSANLRLNPDRVNMQDASAQMAILQFMSCNLAKPAIPASVHCDHLIVGSKGAEEDLKAGIQTNKEVFDFLESAARKYGMDFWPPGAGIIHQTVLENYALPGLMMLGTDSHSPNAGGLTTITIGVGGADAVEALVGAPWELKAPKILGVKLVGKLNNWVSPKDIILRLAGELTVRGGTGSIIEYFGPGVDTLSATGMATVTNMGAEVGATTSIFPYTSATARYLASTRRAHANDNITALENFAKNSSDPDAQWRFNADEGAEYDQVITIDLSSLEPYINGPFTPDLATPLSKFKDVVKDQQWPEVLSAGLIGSCTNSSYEDMTRVESLLKDAAAAGLKPAADFYITPGSEQIRATLERDGTLETFTDAGGIVLSNACGPCIGQWQRQDGVTKGTSNAILTSYNRNFRGRNDGNPDTMNFLASPEVVTAMAFAGSTTFNPLTDTIKTPDGKDFKFSPPQGLEGPQTPFESGNPSLGVLSQAPDANAQIAISPTSERLAFLDPFPAFPDSDLSGLRVLVKVTGKCTTDTISAAGPWLKYKGHLPNISTNTLNTAINAETGEVNAAYDLDGSKHTIPELGELWKKRGQDWLVVAEHNYGEGSAREHAALQPRYLGARIVLVKSFARIHETNLKKQGVVPLTFANEADYDRIGAGDEVATVGLLEMLRNGGQGEVQIRVTKAAGDEFLIPTKHAVTKDQAGFILAGSALNLLSKGV</sequence>
<evidence type="ECO:0000256" key="8">
    <source>
        <dbReference type="ARBA" id="ARBA00023239"/>
    </source>
</evidence>
<name>A0A9P9J9P2_9HYPO</name>
<dbReference type="SUPFAM" id="SSF52016">
    <property type="entry name" value="LeuD/IlvD-like"/>
    <property type="match status" value="1"/>
</dbReference>
<feature type="compositionally biased region" description="Pro residues" evidence="10">
    <location>
        <begin position="10"/>
        <end position="19"/>
    </location>
</feature>
<evidence type="ECO:0000259" key="12">
    <source>
        <dbReference type="Pfam" id="PF00694"/>
    </source>
</evidence>
<evidence type="ECO:0000256" key="1">
    <source>
        <dbReference type="ARBA" id="ARBA00004173"/>
    </source>
</evidence>
<evidence type="ECO:0000256" key="3">
    <source>
        <dbReference type="ARBA" id="ARBA00022723"/>
    </source>
</evidence>
<dbReference type="GO" id="GO:0003994">
    <property type="term" value="F:aconitate hydratase activity"/>
    <property type="evidence" value="ECO:0007669"/>
    <property type="project" value="InterPro"/>
</dbReference>
<comment type="caution">
    <text evidence="13">The sequence shown here is derived from an EMBL/GenBank/DDBJ whole genome shotgun (WGS) entry which is preliminary data.</text>
</comment>
<feature type="compositionally biased region" description="Acidic residues" evidence="10">
    <location>
        <begin position="174"/>
        <end position="187"/>
    </location>
</feature>
<dbReference type="GO" id="GO:0006099">
    <property type="term" value="P:tricarboxylic acid cycle"/>
    <property type="evidence" value="ECO:0007669"/>
    <property type="project" value="InterPro"/>
</dbReference>
<dbReference type="GO" id="GO:0031965">
    <property type="term" value="C:nuclear membrane"/>
    <property type="evidence" value="ECO:0007669"/>
    <property type="project" value="UniProtKB-UniRule"/>
</dbReference>
<evidence type="ECO:0000313" key="14">
    <source>
        <dbReference type="Proteomes" id="UP000717696"/>
    </source>
</evidence>
<dbReference type="InterPro" id="IPR006248">
    <property type="entry name" value="Aconitase_mito-like"/>
</dbReference>
<dbReference type="InterPro" id="IPR015932">
    <property type="entry name" value="Aconitase_dom2"/>
</dbReference>
<evidence type="ECO:0000256" key="7">
    <source>
        <dbReference type="ARBA" id="ARBA00023128"/>
    </source>
</evidence>
<comment type="function">
    <text evidence="9">Functions as a component of the nuclear pore complex (NPC).</text>
</comment>
<keyword evidence="6" id="KW-0411">Iron-sulfur</keyword>
<comment type="subcellular location">
    <subcellularLocation>
        <location evidence="1">Mitochondrion</location>
    </subcellularLocation>
    <subcellularLocation>
        <location evidence="9">Nucleus</location>
        <location evidence="9">Nuclear pore complex</location>
    </subcellularLocation>
</comment>
<dbReference type="InterPro" id="IPR015928">
    <property type="entry name" value="Aconitase/3IPM_dehydase_swvl"/>
</dbReference>